<dbReference type="SUPFAM" id="SSF56672">
    <property type="entry name" value="DNA/RNA polymerases"/>
    <property type="match status" value="1"/>
</dbReference>
<feature type="compositionally biased region" description="Low complexity" evidence="1">
    <location>
        <begin position="152"/>
        <end position="168"/>
    </location>
</feature>
<feature type="compositionally biased region" description="Polar residues" evidence="1">
    <location>
        <begin position="142"/>
        <end position="151"/>
    </location>
</feature>
<dbReference type="CDD" id="cd09272">
    <property type="entry name" value="RNase_HI_RT_Ty1"/>
    <property type="match status" value="1"/>
</dbReference>
<comment type="caution">
    <text evidence="3">The sequence shown here is derived from an EMBL/GenBank/DDBJ whole genome shotgun (WGS) entry which is preliminary data.</text>
</comment>
<protein>
    <recommendedName>
        <fullName evidence="2">Reverse transcriptase Ty1/copia-type domain-containing protein</fullName>
    </recommendedName>
</protein>
<feature type="region of interest" description="Disordered" evidence="1">
    <location>
        <begin position="51"/>
        <end position="204"/>
    </location>
</feature>
<feature type="compositionally biased region" description="Polar residues" evidence="1">
    <location>
        <begin position="79"/>
        <end position="106"/>
    </location>
</feature>
<dbReference type="OrthoDB" id="5423336at2759"/>
<gene>
    <name evidence="3" type="ORF">CANINC_000189</name>
</gene>
<reference evidence="3 4" key="1">
    <citation type="journal article" date="2019" name="Front. Genet.">
        <title>Whole-Genome Sequencing of the Opportunistic Yeast Pathogen Candida inconspicua Uncovers Its Hybrid Origin.</title>
        <authorList>
            <person name="Mixao V."/>
            <person name="Hansen A.P."/>
            <person name="Saus E."/>
            <person name="Boekhout T."/>
            <person name="Lass-Florl C."/>
            <person name="Gabaldon T."/>
        </authorList>
    </citation>
    <scope>NUCLEOTIDE SEQUENCE [LARGE SCALE GENOMIC DNA]</scope>
    <source>
        <strain evidence="3 4">CBS 180</strain>
    </source>
</reference>
<dbReference type="STRING" id="52247.A0A4T0X6T4"/>
<sequence length="774" mass="85990">MFVAIHQCMTEISHVEPHVKLSSESPSAAHAQDISTDTAAIDSVSAVGESSLSTLPTCTSADSDLTESLPSQLDLKPTPVSNQASGKTASLESQSPDDSANFKSNPPSLPPITPSSKKRTRSESISTESLPSSKTLKHDPTLINSNLKTNLTTAASGTSTVPTTVSTSIREPKLSTASPHNTPVTSTHKVTKPRSSKWNSLPKDGVATRSRLQLKKLSAEEHIHPITIRSVQIGSSGIPNTYKQAMKSNDNEKWSAAIQSELDSHISMQTWLPEPIITNDPDILGAAIATRWVFARKADGRYKGRLVARGDRQPENTYSEVYSPTLRAEIARSIFSTAVSNCWYFHQYDFTTAYLNSILDTDVYIYPPDGVNVSELKVPHGKRVVFKLNRGLYGLKQAGRLWHETLSTTLSEVGFEKSSAFPSTFIMKSKGKTVALLGLFVDDMIFTANSESIIQKTIAALKENYLLKEIEANDEGVNKFLGIDVRIKRDKQHRVKQISLSQESYIKDFVHDAGIEINKVYNTPLPPNFYFGDIDKSNKLFTSEKALRTAQTQYRSYIGSLLYSALMTRPDLTYAVNYLARFSDYPHPDLMAMVKRVMCYAYSTSHYKLLYNRRTTPEPVECYTDSDYAQDVITRKSMNGFMIYSNGHLVHWKSKYTPLVCTSSDQAEQQAIYMATNELDWFRPLLIFIGSISKDAKILLRVDNQSAIQAMVSDNFGAASKAYAVRTAKLKERYKTGNYKVEHISGELQLADILTKPIAVAVSKKLIPMILDTS</sequence>
<dbReference type="PANTHER" id="PTHR11439">
    <property type="entry name" value="GAG-POL-RELATED RETROTRANSPOSON"/>
    <property type="match status" value="1"/>
</dbReference>
<organism evidence="3 4">
    <name type="scientific">Pichia inconspicua</name>
    <dbReference type="NCBI Taxonomy" id="52247"/>
    <lineage>
        <taxon>Eukaryota</taxon>
        <taxon>Fungi</taxon>
        <taxon>Dikarya</taxon>
        <taxon>Ascomycota</taxon>
        <taxon>Saccharomycotina</taxon>
        <taxon>Pichiomycetes</taxon>
        <taxon>Pichiales</taxon>
        <taxon>Pichiaceae</taxon>
        <taxon>Pichia</taxon>
    </lineage>
</organism>
<feature type="compositionally biased region" description="Polar residues" evidence="1">
    <location>
        <begin position="175"/>
        <end position="188"/>
    </location>
</feature>
<feature type="compositionally biased region" description="Low complexity" evidence="1">
    <location>
        <begin position="123"/>
        <end position="133"/>
    </location>
</feature>
<dbReference type="InterPro" id="IPR013103">
    <property type="entry name" value="RVT_2"/>
</dbReference>
<dbReference type="PANTHER" id="PTHR11439:SF483">
    <property type="entry name" value="PEPTIDE SYNTHASE GLIP-LIKE, PUTATIVE (AFU_ORTHOLOGUE AFUA_3G12920)-RELATED"/>
    <property type="match status" value="1"/>
</dbReference>
<feature type="compositionally biased region" description="Polar residues" evidence="1">
    <location>
        <begin position="51"/>
        <end position="71"/>
    </location>
</feature>
<dbReference type="InterPro" id="IPR043502">
    <property type="entry name" value="DNA/RNA_pol_sf"/>
</dbReference>
<dbReference type="EMBL" id="SELW01000039">
    <property type="protein sequence ID" value="TID31246.1"/>
    <property type="molecule type" value="Genomic_DNA"/>
</dbReference>
<keyword evidence="4" id="KW-1185">Reference proteome</keyword>
<evidence type="ECO:0000256" key="1">
    <source>
        <dbReference type="SAM" id="MobiDB-lite"/>
    </source>
</evidence>
<accession>A0A4T0X6T4</accession>
<dbReference type="Proteomes" id="UP000307173">
    <property type="component" value="Unassembled WGS sequence"/>
</dbReference>
<feature type="domain" description="Reverse transcriptase Ty1/copia-type" evidence="2">
    <location>
        <begin position="287"/>
        <end position="525"/>
    </location>
</feature>
<proteinExistence type="predicted"/>
<name>A0A4T0X6T4_9ASCO</name>
<dbReference type="Pfam" id="PF07727">
    <property type="entry name" value="RVT_2"/>
    <property type="match status" value="1"/>
</dbReference>
<evidence type="ECO:0000313" key="3">
    <source>
        <dbReference type="EMBL" id="TID31246.1"/>
    </source>
</evidence>
<evidence type="ECO:0000259" key="2">
    <source>
        <dbReference type="Pfam" id="PF07727"/>
    </source>
</evidence>
<evidence type="ECO:0000313" key="4">
    <source>
        <dbReference type="Proteomes" id="UP000307173"/>
    </source>
</evidence>
<dbReference type="AlphaFoldDB" id="A0A4T0X6T4"/>